<keyword evidence="2" id="KW-1185">Reference proteome</keyword>
<comment type="caution">
    <text evidence="1">The sequence shown here is derived from an EMBL/GenBank/DDBJ whole genome shotgun (WGS) entry which is preliminary data.</text>
</comment>
<accession>A0A3S1DMD5</accession>
<organism evidence="1 2">
    <name type="scientific">Chitinophaga solisilvae</name>
    <dbReference type="NCBI Taxonomy" id="1233460"/>
    <lineage>
        <taxon>Bacteria</taxon>
        <taxon>Pseudomonadati</taxon>
        <taxon>Bacteroidota</taxon>
        <taxon>Chitinophagia</taxon>
        <taxon>Chitinophagales</taxon>
        <taxon>Chitinophagaceae</taxon>
        <taxon>Chitinophaga</taxon>
    </lineage>
</organism>
<reference evidence="1" key="1">
    <citation type="submission" date="2020-05" db="EMBL/GenBank/DDBJ databases">
        <title>Chitinophaga laudate sp. nov., isolated from a tropical peat swamp.</title>
        <authorList>
            <person name="Goh C.B.S."/>
            <person name="Lee M.S."/>
            <person name="Parimannan S."/>
            <person name="Pasbakhsh P."/>
            <person name="Yule C.M."/>
            <person name="Rajandas H."/>
            <person name="Loke S."/>
            <person name="Croft L."/>
            <person name="Tan J.B.L."/>
        </authorList>
    </citation>
    <scope>NUCLEOTIDE SEQUENCE</scope>
    <source>
        <strain evidence="1">Mgbs1</strain>
    </source>
</reference>
<dbReference type="AlphaFoldDB" id="A0A3S1DMD5"/>
<dbReference type="EMBL" id="RIAR02000001">
    <property type="protein sequence ID" value="NSL88906.1"/>
    <property type="molecule type" value="Genomic_DNA"/>
</dbReference>
<dbReference type="InterPro" id="IPR050708">
    <property type="entry name" value="T6SS_VgrG/RHS"/>
</dbReference>
<dbReference type="Proteomes" id="UP000281028">
    <property type="component" value="Unassembled WGS sequence"/>
</dbReference>
<dbReference type="PANTHER" id="PTHR32305">
    <property type="match status" value="1"/>
</dbReference>
<dbReference type="InterPro" id="IPR022385">
    <property type="entry name" value="Rhs_assc_core"/>
</dbReference>
<sequence>MMKNGVWLVTFYDVFSRVTAKAINTLNVTRSALAATMWSRTTPDIGATPLSYISYNYYDNYSYAGVKSAIIPDLQKPDAAGAPNAERATATSTLTRGLLTGTKQKVLGSSPEKWITTTYYYDDRQRLLQASSDNIAGGLDVITNLYNFQGKLLSAYVSHSNPRSTVTPGTTITIANTYDNGGRLLESKQRLNGTTDFKTIFTNRYNEQGELICKTLGNIDSLEFDFNIRGWLTGINKGYAVNGAAEGKGHYFGTRIFYDHGFSKKQLSGNISGIAWRGYNDGIYRAYGYDYDENDRLTRADFTQQDQSGGAFTNTSMDYSVDGLQFDGNGNILSMKQKGMDGVTKVTTDNLSYRYASNSNKLLAVTDAGGTAAQLGDFKNGTNTGDDYEYDINGNLTKDLNKTIISISYNYLNLPEFIDFGAKGNIRFLYDAAGNKLQKTVTELSPNAKTTVTHYIGQLNFKNDSLRFIGHSEGRTRVVYKTGQQPQYVYDYFEKDHLGNIRTVLTEQRDFSMYAATMEPDAAPKETVLFSNVDETRKSLPPGYPAASKTANGFAARLNARQGQKSIGPSLVLRVMAGDSIRIAAKAFYKTVAGSQKEAPSALPETMLADLLTVFGGSTATAATHGNNAVSPAMPFNADFYNHQYQQLKRKEPQQHPEQPKAYLNYVLFDDQFKLVEQNSGVKRVQVIPDEIQSLVKEKMIIAKSGFLYVYTSNESPQDVYFDDVEILDANGPLLEETHYYPYGLEMAGISFNAFPGKNYPANAVKYNGKELQQKEFSDQQGLDWYDYSARFYDVQIGRWTSIDPLSEVSRSWSPYNYTLNNPVRYIDPDGRLWKEAKEVASLVKDMKKVIDRLNAEKLKLQAKLMAGPKSEKDKTKFLNSIKEIDLRTADLNVSLLDIEMLGNDPGRTYDLVHVSDNENYRVYKGDDGVINIQGSSNALYVHEIKHVALALSSPGGLQFSANNYLRPVSSYGVEDEIKGYQAQFGYDPGSLPVGIRGSYEKITQENLANLRNSDNSYVYPGIRQKQDLFEEGLRSWKKEEKRLKKEQEKEQQKTKDANP</sequence>
<gene>
    <name evidence="1" type="ORF">ECE50_018840</name>
</gene>
<evidence type="ECO:0000313" key="1">
    <source>
        <dbReference type="EMBL" id="NSL88906.1"/>
    </source>
</evidence>
<dbReference type="PANTHER" id="PTHR32305:SF15">
    <property type="entry name" value="PROTEIN RHSA-RELATED"/>
    <property type="match status" value="1"/>
</dbReference>
<evidence type="ECO:0000313" key="2">
    <source>
        <dbReference type="Proteomes" id="UP000281028"/>
    </source>
</evidence>
<dbReference type="NCBIfam" id="TIGR03696">
    <property type="entry name" value="Rhs_assc_core"/>
    <property type="match status" value="1"/>
</dbReference>
<dbReference type="OrthoDB" id="2972467at2"/>
<name>A0A3S1DMD5_9BACT</name>
<protein>
    <submittedName>
        <fullName evidence="1">RHS repeat-associated core domain-containing protein</fullName>
    </submittedName>
</protein>
<dbReference type="Gene3D" id="2.180.10.10">
    <property type="entry name" value="RHS repeat-associated core"/>
    <property type="match status" value="2"/>
</dbReference>
<proteinExistence type="predicted"/>